<evidence type="ECO:0000313" key="11">
    <source>
        <dbReference type="Proteomes" id="UP001282288"/>
    </source>
</evidence>
<evidence type="ECO:0000313" key="8">
    <source>
        <dbReference type="EMBL" id="MDX2965103.1"/>
    </source>
</evidence>
<dbReference type="GO" id="GO:0004459">
    <property type="term" value="F:L-lactate dehydrogenase (NAD+) activity"/>
    <property type="evidence" value="ECO:0007669"/>
    <property type="project" value="TreeGrafter"/>
</dbReference>
<gene>
    <name evidence="8" type="ORF">PV399_36055</name>
    <name evidence="9" type="ORF">PV666_32320</name>
</gene>
<evidence type="ECO:0000256" key="4">
    <source>
        <dbReference type="RuleBase" id="RU003369"/>
    </source>
</evidence>
<keyword evidence="5" id="KW-1133">Transmembrane helix</keyword>
<proteinExistence type="inferred from homology"/>
<keyword evidence="2 4" id="KW-0560">Oxidoreductase</keyword>
<evidence type="ECO:0000313" key="10">
    <source>
        <dbReference type="Proteomes" id="UP001272987"/>
    </source>
</evidence>
<feature type="transmembrane region" description="Helical" evidence="5">
    <location>
        <begin position="6"/>
        <end position="27"/>
    </location>
</feature>
<accession>A0AAP6EJM3</accession>
<dbReference type="EMBL" id="JARAWP010000021">
    <property type="protein sequence ID" value="MDX3022528.1"/>
    <property type="molecule type" value="Genomic_DNA"/>
</dbReference>
<feature type="domain" description="Lactate/malate dehydrogenase C-terminal" evidence="7">
    <location>
        <begin position="145"/>
        <end position="197"/>
    </location>
</feature>
<keyword evidence="10" id="KW-1185">Reference proteome</keyword>
<dbReference type="SUPFAM" id="SSF56327">
    <property type="entry name" value="LDH C-terminal domain-like"/>
    <property type="match status" value="1"/>
</dbReference>
<evidence type="ECO:0000259" key="6">
    <source>
        <dbReference type="Pfam" id="PF00056"/>
    </source>
</evidence>
<evidence type="ECO:0000256" key="2">
    <source>
        <dbReference type="ARBA" id="ARBA00023002"/>
    </source>
</evidence>
<evidence type="ECO:0000256" key="5">
    <source>
        <dbReference type="SAM" id="Phobius"/>
    </source>
</evidence>
<dbReference type="InterPro" id="IPR001557">
    <property type="entry name" value="L-lactate/malate_DH"/>
</dbReference>
<dbReference type="SUPFAM" id="SSF51735">
    <property type="entry name" value="NAD(P)-binding Rossmann-fold domains"/>
    <property type="match status" value="1"/>
</dbReference>
<dbReference type="PRINTS" id="PR00086">
    <property type="entry name" value="LLDHDRGNASE"/>
</dbReference>
<dbReference type="RefSeq" id="WP_010358643.1">
    <property type="nucleotide sequence ID" value="NZ_BCML01000100.1"/>
</dbReference>
<name>A0AAP6EJM3_9ACTN</name>
<dbReference type="AlphaFoldDB" id="A0AAP6EJM3"/>
<dbReference type="Proteomes" id="UP001282288">
    <property type="component" value="Unassembled WGS sequence"/>
</dbReference>
<dbReference type="GO" id="GO:0006089">
    <property type="term" value="P:lactate metabolic process"/>
    <property type="evidence" value="ECO:0007669"/>
    <property type="project" value="TreeGrafter"/>
</dbReference>
<comment type="similarity">
    <text evidence="1">Belongs to the LDH/MDH superfamily. LDH family.</text>
</comment>
<evidence type="ECO:0000259" key="7">
    <source>
        <dbReference type="Pfam" id="PF02866"/>
    </source>
</evidence>
<dbReference type="PANTHER" id="PTHR43128">
    <property type="entry name" value="L-2-HYDROXYCARBOXYLATE DEHYDROGENASE (NAD(P)(+))"/>
    <property type="match status" value="1"/>
</dbReference>
<reference evidence="8 10" key="1">
    <citation type="journal article" date="2023" name="Microb. Genom.">
        <title>Mesoterricola silvestris gen. nov., sp. nov., Mesoterricola sediminis sp. nov., Geothrix oryzae sp. nov., Geothrix edaphica sp. nov., Geothrix rubra sp. nov., and Geothrix limicola sp. nov., six novel members of Acidobacteriota isolated from soils.</title>
        <authorList>
            <person name="Weisberg A.J."/>
            <person name="Pearce E."/>
            <person name="Kramer C.G."/>
            <person name="Chang J.H."/>
            <person name="Clarke C.R."/>
        </authorList>
    </citation>
    <scope>NUCLEOTIDE SEQUENCE</scope>
    <source>
        <strain evidence="9 10">NB05-1H</strain>
        <strain evidence="8">NRRL_B-16521</strain>
    </source>
</reference>
<evidence type="ECO:0000256" key="1">
    <source>
        <dbReference type="ARBA" id="ARBA00006054"/>
    </source>
</evidence>
<dbReference type="Proteomes" id="UP001272987">
    <property type="component" value="Unassembled WGS sequence"/>
</dbReference>
<dbReference type="Gene3D" id="3.40.50.720">
    <property type="entry name" value="NAD(P)-binding Rossmann-like Domain"/>
    <property type="match status" value="1"/>
</dbReference>
<dbReference type="Pfam" id="PF02866">
    <property type="entry name" value="Ldh_1_C"/>
    <property type="match status" value="1"/>
</dbReference>
<dbReference type="InterPro" id="IPR022383">
    <property type="entry name" value="Lactate/malate_DH_C"/>
</dbReference>
<dbReference type="GeneID" id="69811202"/>
<dbReference type="Pfam" id="PF00056">
    <property type="entry name" value="Ldh_1_N"/>
    <property type="match status" value="1"/>
</dbReference>
<dbReference type="Gene3D" id="3.90.110.10">
    <property type="entry name" value="Lactate dehydrogenase/glycoside hydrolase, family 4, C-terminal"/>
    <property type="match status" value="1"/>
</dbReference>
<dbReference type="PANTHER" id="PTHR43128:SF16">
    <property type="entry name" value="L-LACTATE DEHYDROGENASE"/>
    <property type="match status" value="1"/>
</dbReference>
<keyword evidence="3" id="KW-0520">NAD</keyword>
<organism evidence="8 11">
    <name type="scientific">Streptomyces acidiscabies</name>
    <dbReference type="NCBI Taxonomy" id="42234"/>
    <lineage>
        <taxon>Bacteria</taxon>
        <taxon>Bacillati</taxon>
        <taxon>Actinomycetota</taxon>
        <taxon>Actinomycetes</taxon>
        <taxon>Kitasatosporales</taxon>
        <taxon>Streptomycetaceae</taxon>
        <taxon>Streptomyces</taxon>
    </lineage>
</organism>
<evidence type="ECO:0000256" key="3">
    <source>
        <dbReference type="ARBA" id="ARBA00023027"/>
    </source>
</evidence>
<sequence>MKPTVGVIGCGAVGQAVGAALVVLGFCDRLLLVSRSAEQAAALRDDLDDMRVAYGSPVRPYAAEIDELRDCTTVVVAVRAQFTNSHSTDVRMGGAEANSVVISALAARLRGYTGTVLMVTNPVDLMTRLFADVSGCPRVFGVGSALDTARYRLTVARLLSVPVDAVHGHVIGEHGDAAVICASSTTVNGMPVPVPLQQVHDELTRRPGRISAGISRTRYGPAGAVVSSLRLLLGLEGGRTSP</sequence>
<dbReference type="InterPro" id="IPR036291">
    <property type="entry name" value="NAD(P)-bd_dom_sf"/>
</dbReference>
<dbReference type="InterPro" id="IPR015955">
    <property type="entry name" value="Lactate_DH/Glyco_Ohase_4_C"/>
</dbReference>
<protein>
    <submittedName>
        <fullName evidence="8">NAD(P)-binding domain-containing protein</fullName>
    </submittedName>
</protein>
<evidence type="ECO:0000313" key="9">
    <source>
        <dbReference type="EMBL" id="MDX3022528.1"/>
    </source>
</evidence>
<comment type="caution">
    <text evidence="8">The sequence shown here is derived from an EMBL/GenBank/DDBJ whole genome shotgun (WGS) entry which is preliminary data.</text>
</comment>
<keyword evidence="5" id="KW-0812">Transmembrane</keyword>
<dbReference type="EMBL" id="JARAWC010000037">
    <property type="protein sequence ID" value="MDX2965103.1"/>
    <property type="molecule type" value="Genomic_DNA"/>
</dbReference>
<keyword evidence="5" id="KW-0472">Membrane</keyword>
<dbReference type="InterPro" id="IPR001236">
    <property type="entry name" value="Lactate/malate_DH_N"/>
</dbReference>
<feature type="domain" description="Lactate/malate dehydrogenase N-terminal" evidence="6">
    <location>
        <begin position="5"/>
        <end position="137"/>
    </location>
</feature>